<dbReference type="AlphaFoldDB" id="A0A9W7G699"/>
<dbReference type="SUPFAM" id="SSF143744">
    <property type="entry name" value="GlcG-like"/>
    <property type="match status" value="1"/>
</dbReference>
<reference evidence="2" key="1">
    <citation type="journal article" date="2023" name="Commun. Biol.">
        <title>Genome analysis of Parmales, the sister group of diatoms, reveals the evolutionary specialization of diatoms from phago-mixotrophs to photoautotrophs.</title>
        <authorList>
            <person name="Ban H."/>
            <person name="Sato S."/>
            <person name="Yoshikawa S."/>
            <person name="Yamada K."/>
            <person name="Nakamura Y."/>
            <person name="Ichinomiya M."/>
            <person name="Sato N."/>
            <person name="Blanc-Mathieu R."/>
            <person name="Endo H."/>
            <person name="Kuwata A."/>
            <person name="Ogata H."/>
        </authorList>
    </citation>
    <scope>NUCLEOTIDE SEQUENCE [LARGE SCALE GENOMIC DNA]</scope>
</reference>
<accession>A0A9W7G699</accession>
<keyword evidence="2" id="KW-1185">Reference proteome</keyword>
<dbReference type="EMBL" id="BRYA01000896">
    <property type="protein sequence ID" value="GMI35153.1"/>
    <property type="molecule type" value="Genomic_DNA"/>
</dbReference>
<organism evidence="1 2">
    <name type="scientific">Triparma columacea</name>
    <dbReference type="NCBI Taxonomy" id="722753"/>
    <lineage>
        <taxon>Eukaryota</taxon>
        <taxon>Sar</taxon>
        <taxon>Stramenopiles</taxon>
        <taxon>Ochrophyta</taxon>
        <taxon>Bolidophyceae</taxon>
        <taxon>Parmales</taxon>
        <taxon>Triparmaceae</taxon>
        <taxon>Triparma</taxon>
    </lineage>
</organism>
<evidence type="ECO:0000313" key="1">
    <source>
        <dbReference type="EMBL" id="GMI35153.1"/>
    </source>
</evidence>
<sequence>MRNLRTLSLEDGVEICNLAIDAAKAMGIKVVVVVVDVGGWEICNMRMDGAKFTSISIAQDKAFTSAGHMTQTGKLPTPGNRSIENSNGGRFCLVQGGREVRVGGQVVGAVGISGAKPSEDDECVRLAVEGWRKGSKL</sequence>
<comment type="caution">
    <text evidence="1">The sequence shown here is derived from an EMBL/GenBank/DDBJ whole genome shotgun (WGS) entry which is preliminary data.</text>
</comment>
<dbReference type="PANTHER" id="PTHR34309">
    <property type="entry name" value="SLR1406 PROTEIN"/>
    <property type="match status" value="1"/>
</dbReference>
<evidence type="ECO:0008006" key="3">
    <source>
        <dbReference type="Google" id="ProtNLM"/>
    </source>
</evidence>
<dbReference type="InterPro" id="IPR005624">
    <property type="entry name" value="PduO/GlcC-like"/>
</dbReference>
<proteinExistence type="predicted"/>
<name>A0A9W7G699_9STRA</name>
<dbReference type="OrthoDB" id="42058at2759"/>
<dbReference type="InterPro" id="IPR052517">
    <property type="entry name" value="GlcG_carb_metab_protein"/>
</dbReference>
<evidence type="ECO:0000313" key="2">
    <source>
        <dbReference type="Proteomes" id="UP001165065"/>
    </source>
</evidence>
<dbReference type="Gene3D" id="3.30.450.150">
    <property type="entry name" value="Haem-degrading domain"/>
    <property type="match status" value="1"/>
</dbReference>
<dbReference type="Proteomes" id="UP001165065">
    <property type="component" value="Unassembled WGS sequence"/>
</dbReference>
<dbReference type="InterPro" id="IPR038084">
    <property type="entry name" value="PduO/GlcC-like_sf"/>
</dbReference>
<gene>
    <name evidence="1" type="ORF">TrCOL_g13121</name>
</gene>
<dbReference type="Pfam" id="PF03928">
    <property type="entry name" value="HbpS-like"/>
    <property type="match status" value="1"/>
</dbReference>
<protein>
    <recommendedName>
        <fullName evidence="3">Heme-binding protein</fullName>
    </recommendedName>
</protein>
<dbReference type="PANTHER" id="PTHR34309:SF10">
    <property type="entry name" value="SLR1406 PROTEIN"/>
    <property type="match status" value="1"/>
</dbReference>